<dbReference type="KEGG" id="aco:Amico_0323"/>
<feature type="transmembrane region" description="Helical" evidence="14">
    <location>
        <begin position="375"/>
        <end position="395"/>
    </location>
</feature>
<reference evidence="16 17" key="1">
    <citation type="journal article" date="2010" name="Stand. Genomic Sci.">
        <title>Complete genome sequence of Aminobacterium colombiense type strain (ALA-1).</title>
        <authorList>
            <person name="Chertkov O."/>
            <person name="Sikorski J."/>
            <person name="Brambilla E."/>
            <person name="Lapidus A."/>
            <person name="Copeland A."/>
            <person name="Glavina Del Rio T."/>
            <person name="Nolan M."/>
            <person name="Lucas S."/>
            <person name="Tice H."/>
            <person name="Cheng J.F."/>
            <person name="Han C."/>
            <person name="Detter J.C."/>
            <person name="Bruce D."/>
            <person name="Tapia R."/>
            <person name="Goodwin L."/>
            <person name="Pitluck S."/>
            <person name="Liolios K."/>
            <person name="Ivanova N."/>
            <person name="Mavromatis K."/>
            <person name="Ovchinnikova G."/>
            <person name="Pati A."/>
            <person name="Chen A."/>
            <person name="Palaniappan K."/>
            <person name="Land M."/>
            <person name="Hauser L."/>
            <person name="Chang Y.J."/>
            <person name="Jeffries C.D."/>
            <person name="Spring S."/>
            <person name="Rohde M."/>
            <person name="Goker M."/>
            <person name="Bristow J."/>
            <person name="Eisen J.A."/>
            <person name="Markowitz V."/>
            <person name="Hugenholtz P."/>
            <person name="Kyrpides N.C."/>
            <person name="Klenk H.P."/>
        </authorList>
    </citation>
    <scope>NUCLEOTIDE SEQUENCE [LARGE SCALE GENOMIC DNA]</scope>
    <source>
        <strain evidence="17">DSM 12261 / ALA-1</strain>
    </source>
</reference>
<dbReference type="PANTHER" id="PTHR34697">
    <property type="entry name" value="PHOSPHATIDYLGLYCEROL LYSYLTRANSFERASE"/>
    <property type="match status" value="1"/>
</dbReference>
<dbReference type="Pfam" id="PF09924">
    <property type="entry name" value="LPG_synthase_C"/>
    <property type="match status" value="1"/>
</dbReference>
<sequence>MNKKKSQVRRLSWLRFVASVFKGIIFVAALVVIAHELEGVRLHDVFIQLRRIGRWHLVGAVVLTALSYILMIGYDDLGLRYLDHRLGFMQISFTSFLGYAFNNNLGTLLGAGTVRVRIYGAWGLSNKQILSLILFSSSCVWLGLATLTGSVLLIHPIPSNVNLPLFVDSISLWGFALMALVAGYLGMCLWWRKIIHIWRWSFQLPSIRLAVIQILIGSLDWFLVALVLYVLLIYITDVPFITFLAVFLLAQFAGIVSNVPGGLGVFETVLLVMLSAQVEHQAILRALVLFRAIYYLLPLAIAGLSLGGLELLRHRRSLGMAYSVYQRFARPVVPLAMAVLVFVAGLSMLFAGVLPTSYTRLHLLHDWLPLTAIEISHLLGSVVGTLLLFLAIALYRRINVAYGLGITLLGAGMVLSLLRGLHWEVALTQGIVLMALLPCRSCFYRRARLLEPRTSSSWLAAVGLAVGASIALGLFAFRHVPYRNELWWQVSLTGDVPRFLRAALASVLVVLAFSVVWLLRPTRIVPLWPGKYELDIAQRIAGGFPHTYAHLALLGDKQLLFNPQRNGFIMYGVQGGSLIAMGDPVAADRQQEELAWQFRELCDRYGMRCVFYQVDGANLPLYVDMGLFLVNLGEEARVPLKDFSLEGSKRKSLRQDVNRAVKAGCSFEVVPAEQVALLIPYLKTISDAWLTLKHGQEKGFSLGFFNEDYLSRLSIAAVRHEGKIVAFANLWLGGDEELSPDLIRHLPDAPPGTMDFLITQLLLWGKEKQYQWFNLGGAPFSGLEDRTLAPLWHRLGTQLYRHGEHFYNFKGLRQFKEKFDPVWEPKYLATSAGLSLPAVLVDLTLLIGKHAVRNNGGIKLPK</sequence>
<dbReference type="InterPro" id="IPR022791">
    <property type="entry name" value="L-PG_synthase/AglD"/>
</dbReference>
<comment type="similarity">
    <text evidence="2">Belongs to the LPG synthase family.</text>
</comment>
<evidence type="ECO:0000256" key="7">
    <source>
        <dbReference type="ARBA" id="ARBA00022692"/>
    </source>
</evidence>
<feature type="transmembrane region" description="Helical" evidence="14">
    <location>
        <begin position="263"/>
        <end position="280"/>
    </location>
</feature>
<dbReference type="InterPro" id="IPR024320">
    <property type="entry name" value="LPG_synthase_C"/>
</dbReference>
<feature type="transmembrane region" description="Helical" evidence="14">
    <location>
        <begin position="211"/>
        <end position="232"/>
    </location>
</feature>
<feature type="transmembrane region" description="Helical" evidence="14">
    <location>
        <begin position="332"/>
        <end position="355"/>
    </location>
</feature>
<feature type="transmembrane region" description="Helical" evidence="14">
    <location>
        <begin position="86"/>
        <end position="102"/>
    </location>
</feature>
<dbReference type="Proteomes" id="UP000002366">
    <property type="component" value="Chromosome"/>
</dbReference>
<evidence type="ECO:0000256" key="4">
    <source>
        <dbReference type="ARBA" id="ARBA00021546"/>
    </source>
</evidence>
<dbReference type="Pfam" id="PF03706">
    <property type="entry name" value="LPG_synthase_TM"/>
    <property type="match status" value="1"/>
</dbReference>
<evidence type="ECO:0000256" key="5">
    <source>
        <dbReference type="ARBA" id="ARBA00022475"/>
    </source>
</evidence>
<feature type="transmembrane region" description="Helical" evidence="14">
    <location>
        <begin position="425"/>
        <end position="444"/>
    </location>
</feature>
<dbReference type="HOGENOM" id="CLU_008255_7_0_0"/>
<evidence type="ECO:0000256" key="1">
    <source>
        <dbReference type="ARBA" id="ARBA00004651"/>
    </source>
</evidence>
<evidence type="ECO:0000259" key="15">
    <source>
        <dbReference type="Pfam" id="PF09924"/>
    </source>
</evidence>
<evidence type="ECO:0000256" key="14">
    <source>
        <dbReference type="SAM" id="Phobius"/>
    </source>
</evidence>
<keyword evidence="5" id="KW-1003">Cell membrane</keyword>
<dbReference type="GO" id="GO:0005886">
    <property type="term" value="C:plasma membrane"/>
    <property type="evidence" value="ECO:0007669"/>
    <property type="project" value="UniProtKB-SubCell"/>
</dbReference>
<keyword evidence="7 14" id="KW-0812">Transmembrane</keyword>
<dbReference type="NCBIfam" id="NF033480">
    <property type="entry name" value="bifunc_MprF"/>
    <property type="match status" value="1"/>
</dbReference>
<keyword evidence="17" id="KW-1185">Reference proteome</keyword>
<evidence type="ECO:0000256" key="8">
    <source>
        <dbReference type="ARBA" id="ARBA00022989"/>
    </source>
</evidence>
<feature type="domain" description="Phosphatidylglycerol lysyltransferase C-terminal" evidence="15">
    <location>
        <begin position="546"/>
        <end position="829"/>
    </location>
</feature>
<evidence type="ECO:0000256" key="13">
    <source>
        <dbReference type="ARBA" id="ARBA00047540"/>
    </source>
</evidence>
<evidence type="ECO:0000313" key="16">
    <source>
        <dbReference type="EMBL" id="ADE56466.1"/>
    </source>
</evidence>
<evidence type="ECO:0000256" key="11">
    <source>
        <dbReference type="ARBA" id="ARBA00023251"/>
    </source>
</evidence>
<dbReference type="GO" id="GO:0046677">
    <property type="term" value="P:response to antibiotic"/>
    <property type="evidence" value="ECO:0007669"/>
    <property type="project" value="UniProtKB-KW"/>
</dbReference>
<keyword evidence="11" id="KW-0046">Antibiotic resistance</keyword>
<comment type="subcellular location">
    <subcellularLocation>
        <location evidence="1">Cell membrane</location>
        <topology evidence="1">Multi-pass membrane protein</topology>
    </subcellularLocation>
</comment>
<feature type="transmembrane region" description="Helical" evidence="14">
    <location>
        <begin position="132"/>
        <end position="158"/>
    </location>
</feature>
<keyword evidence="9" id="KW-0443">Lipid metabolism</keyword>
<keyword evidence="6" id="KW-0808">Transferase</keyword>
<evidence type="ECO:0000256" key="6">
    <source>
        <dbReference type="ARBA" id="ARBA00022679"/>
    </source>
</evidence>
<feature type="transmembrane region" description="Helical" evidence="14">
    <location>
        <begin position="170"/>
        <end position="191"/>
    </location>
</feature>
<dbReference type="STRING" id="572547.Amico_0323"/>
<feature type="transmembrane region" description="Helical" evidence="14">
    <location>
        <begin position="499"/>
        <end position="519"/>
    </location>
</feature>
<dbReference type="GO" id="GO:0055091">
    <property type="term" value="P:phospholipid homeostasis"/>
    <property type="evidence" value="ECO:0007669"/>
    <property type="project" value="TreeGrafter"/>
</dbReference>
<name>D5ED34_AMICL</name>
<dbReference type="AlphaFoldDB" id="D5ED34"/>
<dbReference type="eggNOG" id="COG0392">
    <property type="taxonomic scope" value="Bacteria"/>
</dbReference>
<dbReference type="eggNOG" id="COG2898">
    <property type="taxonomic scope" value="Bacteria"/>
</dbReference>
<evidence type="ECO:0000256" key="10">
    <source>
        <dbReference type="ARBA" id="ARBA00023136"/>
    </source>
</evidence>
<keyword evidence="8 14" id="KW-1133">Transmembrane helix</keyword>
<feature type="transmembrane region" description="Helical" evidence="14">
    <location>
        <begin position="12"/>
        <end position="35"/>
    </location>
</feature>
<feature type="transmembrane region" description="Helical" evidence="14">
    <location>
        <begin position="456"/>
        <end position="479"/>
    </location>
</feature>
<proteinExistence type="inferred from homology"/>
<dbReference type="RefSeq" id="WP_013047732.1">
    <property type="nucleotide sequence ID" value="NC_014011.1"/>
</dbReference>
<feature type="transmembrane region" description="Helical" evidence="14">
    <location>
        <begin position="400"/>
        <end position="419"/>
    </location>
</feature>
<gene>
    <name evidence="16" type="ordered locus">Amico_0323</name>
</gene>
<evidence type="ECO:0000313" key="17">
    <source>
        <dbReference type="Proteomes" id="UP000002366"/>
    </source>
</evidence>
<dbReference type="GO" id="GO:0050071">
    <property type="term" value="F:phosphatidylglycerol lysyltransferase activity"/>
    <property type="evidence" value="ECO:0007669"/>
    <property type="project" value="UniProtKB-EC"/>
</dbReference>
<protein>
    <recommendedName>
        <fullName evidence="4">Phosphatidylglycerol lysyltransferase</fullName>
        <ecNumber evidence="3">2.3.2.3</ecNumber>
    </recommendedName>
    <alternativeName>
        <fullName evidence="12">Lysylphosphatidylglycerol synthase</fullName>
    </alternativeName>
</protein>
<dbReference type="GO" id="GO:0006629">
    <property type="term" value="P:lipid metabolic process"/>
    <property type="evidence" value="ECO:0007669"/>
    <property type="project" value="UniProtKB-KW"/>
</dbReference>
<feature type="transmembrane region" description="Helical" evidence="14">
    <location>
        <begin position="292"/>
        <end position="312"/>
    </location>
</feature>
<dbReference type="SUPFAM" id="SSF55729">
    <property type="entry name" value="Acyl-CoA N-acyltransferases (Nat)"/>
    <property type="match status" value="1"/>
</dbReference>
<keyword evidence="10 14" id="KW-0472">Membrane</keyword>
<evidence type="ECO:0000256" key="9">
    <source>
        <dbReference type="ARBA" id="ARBA00023098"/>
    </source>
</evidence>
<dbReference type="PANTHER" id="PTHR34697:SF2">
    <property type="entry name" value="PHOSPHATIDYLGLYCEROL LYSYLTRANSFERASE"/>
    <property type="match status" value="1"/>
</dbReference>
<feature type="transmembrane region" description="Helical" evidence="14">
    <location>
        <begin position="55"/>
        <end position="74"/>
    </location>
</feature>
<evidence type="ECO:0000256" key="2">
    <source>
        <dbReference type="ARBA" id="ARBA00008627"/>
    </source>
</evidence>
<evidence type="ECO:0000256" key="3">
    <source>
        <dbReference type="ARBA" id="ARBA00012014"/>
    </source>
</evidence>
<dbReference type="InterPro" id="IPR016181">
    <property type="entry name" value="Acyl_CoA_acyltransferase"/>
</dbReference>
<dbReference type="EMBL" id="CP001997">
    <property type="protein sequence ID" value="ADE56466.1"/>
    <property type="molecule type" value="Genomic_DNA"/>
</dbReference>
<dbReference type="OrthoDB" id="145485at2"/>
<dbReference type="EC" id="2.3.2.3" evidence="3"/>
<dbReference type="InterPro" id="IPR051211">
    <property type="entry name" value="PG_lysyltransferase"/>
</dbReference>
<organism evidence="16 17">
    <name type="scientific">Aminobacterium colombiense (strain DSM 12261 / ALA-1)</name>
    <dbReference type="NCBI Taxonomy" id="572547"/>
    <lineage>
        <taxon>Bacteria</taxon>
        <taxon>Thermotogati</taxon>
        <taxon>Synergistota</taxon>
        <taxon>Synergistia</taxon>
        <taxon>Synergistales</taxon>
        <taxon>Aminobacteriaceae</taxon>
        <taxon>Aminobacterium</taxon>
    </lineage>
</organism>
<comment type="catalytic activity">
    <reaction evidence="13">
        <text>L-lysyl-tRNA(Lys) + a 1,2-diacyl-sn-glycero-3-phospho-(1'-sn-glycerol) = a 1,2-diacyl-sn-glycero-3-phospho-1'-(3'-O-L-lysyl)-sn-glycerol + tRNA(Lys)</text>
        <dbReference type="Rhea" id="RHEA:10668"/>
        <dbReference type="Rhea" id="RHEA-COMP:9696"/>
        <dbReference type="Rhea" id="RHEA-COMP:9697"/>
        <dbReference type="ChEBI" id="CHEBI:64716"/>
        <dbReference type="ChEBI" id="CHEBI:75792"/>
        <dbReference type="ChEBI" id="CHEBI:78442"/>
        <dbReference type="ChEBI" id="CHEBI:78529"/>
        <dbReference type="EC" id="2.3.2.3"/>
    </reaction>
</comment>
<evidence type="ECO:0000256" key="12">
    <source>
        <dbReference type="ARBA" id="ARBA00031899"/>
    </source>
</evidence>
<accession>D5ED34</accession>
<feature type="transmembrane region" description="Helical" evidence="14">
    <location>
        <begin position="238"/>
        <end position="256"/>
    </location>
</feature>